<proteinExistence type="predicted"/>
<sequence length="100" mass="11359">MRGVGIVQWHFSFIWQRAGDKKAQQGKVQALLVCLFVACADGYQRKKKGVASQNPKPGPSKKEKKRKEIIDRVSAPLLLLFFCLGTCRRALCTFFFSFFS</sequence>
<evidence type="ECO:0000313" key="4">
    <source>
        <dbReference type="Proteomes" id="UP000202511"/>
    </source>
</evidence>
<reference evidence="3 4" key="1">
    <citation type="journal article" date="2015" name="Parasitol. Res.">
        <title>Viruses in close associations with free-living amoebae.</title>
        <authorList>
            <person name="Scheid P."/>
        </authorList>
    </citation>
    <scope>NUCLEOTIDE SEQUENCE [LARGE SCALE GENOMIC DNA]</scope>
    <source>
        <strain evidence="3">KlaHel</strain>
    </source>
</reference>
<feature type="transmembrane region" description="Helical" evidence="2">
    <location>
        <begin position="75"/>
        <end position="99"/>
    </location>
</feature>
<dbReference type="GeneID" id="23462906"/>
<evidence type="ECO:0000313" key="3">
    <source>
        <dbReference type="EMBL" id="AJF97989.1"/>
    </source>
</evidence>
<dbReference type="Proteomes" id="UP000202511">
    <property type="component" value="Segment"/>
</dbReference>
<keyword evidence="2" id="KW-1133">Transmembrane helix</keyword>
<evidence type="ECO:0000256" key="1">
    <source>
        <dbReference type="SAM" id="MobiDB-lite"/>
    </source>
</evidence>
<feature type="region of interest" description="Disordered" evidence="1">
    <location>
        <begin position="47"/>
        <end position="67"/>
    </location>
</feature>
<dbReference type="EMBL" id="KP136319">
    <property type="protein sequence ID" value="AJF97989.1"/>
    <property type="molecule type" value="Genomic_DNA"/>
</dbReference>
<evidence type="ECO:0000256" key="2">
    <source>
        <dbReference type="SAM" id="Phobius"/>
    </source>
</evidence>
<organism evidence="3 4">
    <name type="scientific">Pandoravirus inopinatum</name>
    <dbReference type="NCBI Taxonomy" id="1605721"/>
    <lineage>
        <taxon>Viruses</taxon>
        <taxon>Pandoravirus</taxon>
    </lineage>
</organism>
<keyword evidence="2" id="KW-0812">Transmembrane</keyword>
<dbReference type="KEGG" id="vg:23462906"/>
<keyword evidence="2" id="KW-0472">Membrane</keyword>
<dbReference type="RefSeq" id="YP_009120224.1">
    <property type="nucleotide sequence ID" value="NC_026440.1"/>
</dbReference>
<accession>A0A0B5J325</accession>
<protein>
    <submittedName>
        <fullName evidence="3">Uncharacterized protein</fullName>
    </submittedName>
</protein>
<name>A0A0B5J325_9VIRU</name>